<dbReference type="Proteomes" id="UP001153954">
    <property type="component" value="Unassembled WGS sequence"/>
</dbReference>
<organism evidence="2 3">
    <name type="scientific">Euphydryas editha</name>
    <name type="common">Edith's checkerspot</name>
    <dbReference type="NCBI Taxonomy" id="104508"/>
    <lineage>
        <taxon>Eukaryota</taxon>
        <taxon>Metazoa</taxon>
        <taxon>Ecdysozoa</taxon>
        <taxon>Arthropoda</taxon>
        <taxon>Hexapoda</taxon>
        <taxon>Insecta</taxon>
        <taxon>Pterygota</taxon>
        <taxon>Neoptera</taxon>
        <taxon>Endopterygota</taxon>
        <taxon>Lepidoptera</taxon>
        <taxon>Glossata</taxon>
        <taxon>Ditrysia</taxon>
        <taxon>Papilionoidea</taxon>
        <taxon>Nymphalidae</taxon>
        <taxon>Nymphalinae</taxon>
        <taxon>Euphydryas</taxon>
    </lineage>
</organism>
<evidence type="ECO:0000313" key="3">
    <source>
        <dbReference type="Proteomes" id="UP001153954"/>
    </source>
</evidence>
<dbReference type="SUPFAM" id="SSF56219">
    <property type="entry name" value="DNase I-like"/>
    <property type="match status" value="1"/>
</dbReference>
<dbReference type="EMBL" id="CAKOGL010000031">
    <property type="protein sequence ID" value="CAH2108497.1"/>
    <property type="molecule type" value="Genomic_DNA"/>
</dbReference>
<dbReference type="GO" id="GO:0003824">
    <property type="term" value="F:catalytic activity"/>
    <property type="evidence" value="ECO:0007669"/>
    <property type="project" value="InterPro"/>
</dbReference>
<reference evidence="2" key="1">
    <citation type="submission" date="2022-03" db="EMBL/GenBank/DDBJ databases">
        <authorList>
            <person name="Tunstrom K."/>
        </authorList>
    </citation>
    <scope>NUCLEOTIDE SEQUENCE</scope>
</reference>
<dbReference type="InterPro" id="IPR036691">
    <property type="entry name" value="Endo/exonu/phosph_ase_sf"/>
</dbReference>
<sequence length="427" mass="49557">MQKQNEIDIVHLNIRSLRKQFNELLVLLNNCEGKIDIIILSEINIKKDEVAHYSITGYTMYANTREEQRGGGVIIYIKENINFTADTLETSASETLHGKLKLEKSILHILATYRPPKTNKSRFVEEINTFLKDIPAKEDVVFIGDMNLDLLGDKFNKTTNRYKNMLCGHGLQCAIPVTAITREAVVDGQLTVSCIDHVWVRAHSAQRADEHILASNLSDHHMIGLRLAVRAEQNESYDNGVKRYGINNKLVREKLDSVDWSELLSIECPLLIYDKIGSIFSGIYEKSKIELKISNKRNSQPWVNAQLSRMMDRRDELFRAWKVMPSCMNRRLVYTRYRNKVNKVINASKNKYRQNEIKKCNGDFRKMWEKINTWLGRNKSNLDNLIIKYLGKTDNLVNICSNFSNTFTQEIQQIKYNCNKKFLDRNL</sequence>
<protein>
    <recommendedName>
        <fullName evidence="1">Endonuclease/exonuclease/phosphatase domain-containing protein</fullName>
    </recommendedName>
</protein>
<name>A0AAU9V9M0_EUPED</name>
<dbReference type="PANTHER" id="PTHR33776:SF3">
    <property type="entry name" value="PHD-TYPE DOMAIN-CONTAINING PROTEIN"/>
    <property type="match status" value="1"/>
</dbReference>
<feature type="domain" description="Endonuclease/exonuclease/phosphatase" evidence="1">
    <location>
        <begin position="13"/>
        <end position="220"/>
    </location>
</feature>
<accession>A0AAU9V9M0</accession>
<dbReference type="Pfam" id="PF03372">
    <property type="entry name" value="Exo_endo_phos"/>
    <property type="match status" value="1"/>
</dbReference>
<keyword evidence="3" id="KW-1185">Reference proteome</keyword>
<proteinExistence type="predicted"/>
<dbReference type="InterPro" id="IPR005135">
    <property type="entry name" value="Endo/exonuclease/phosphatase"/>
</dbReference>
<dbReference type="AlphaFoldDB" id="A0AAU9V9M0"/>
<dbReference type="PANTHER" id="PTHR33776">
    <property type="entry name" value="ENDO/EXONUCLEASE/PHOSPHATASE DOMAIN-CONTAINING PROTEIN"/>
    <property type="match status" value="1"/>
</dbReference>
<evidence type="ECO:0000259" key="1">
    <source>
        <dbReference type="Pfam" id="PF03372"/>
    </source>
</evidence>
<dbReference type="Gene3D" id="3.60.10.10">
    <property type="entry name" value="Endonuclease/exonuclease/phosphatase"/>
    <property type="match status" value="1"/>
</dbReference>
<comment type="caution">
    <text evidence="2">The sequence shown here is derived from an EMBL/GenBank/DDBJ whole genome shotgun (WGS) entry which is preliminary data.</text>
</comment>
<evidence type="ECO:0000313" key="2">
    <source>
        <dbReference type="EMBL" id="CAH2108497.1"/>
    </source>
</evidence>
<gene>
    <name evidence="2" type="ORF">EEDITHA_LOCUS22430</name>
</gene>